<protein>
    <submittedName>
        <fullName evidence="1">Uncharacterized protein</fullName>
    </submittedName>
</protein>
<gene>
    <name evidence="1" type="ORF">QAD02_001711</name>
</gene>
<dbReference type="EMBL" id="CM056743">
    <property type="protein sequence ID" value="KAJ8670452.1"/>
    <property type="molecule type" value="Genomic_DNA"/>
</dbReference>
<accession>A0ACC2NJP0</accession>
<dbReference type="Proteomes" id="UP001239111">
    <property type="component" value="Chromosome 3"/>
</dbReference>
<evidence type="ECO:0000313" key="1">
    <source>
        <dbReference type="EMBL" id="KAJ8670452.1"/>
    </source>
</evidence>
<proteinExistence type="predicted"/>
<sequence length="732" mass="84423">MNRKPYSNLSRQGRDQRVNRVVEQELNDLIVAEIVEGQLLDGPIHDDNNRVSPGPQIPIENVNVNANQNVCPMPSSDDLNYDSDDEGDSIHGDLDERRIIDGNEENASVSDRSDSDAEDNNALVLATPSSESEAEEIFEDHDENDDQVTFKDFLIQWFYECNINKRALTKLLHGLRRFNELPLDLPMDARTLLSTPRHGIIPVRMGRGEFHYYGLKRALVNQMTLYHPKDIPQELELDIFVDGLTLSKSSRSELFPTLGKVVNAPVFTEIFIISIYHGATKPDDAHEFMRSFTEEYLSLRDEGFVFNNQVYLVRIRAIIADTVARVFILCFPSHSSRCGKCIQNARRVLDTCVFLDSNAPLRTLLTFRDDLPPAYQNIRSPVEYLVDPLTQVPLDPMHHLNLVVSKKHVNLFLTAIENFDPDGRVIESLDNDFKSLGRWTPCEFNRKVRSIKEFPHFKATELRTTLLYTATVIFSKYMNAEAMLHFNSLHLAARLLSDPDECIRNNNFARELLKYYVEQMRYLYGDHMLIYNVHNLLHLCDEVLRFGSLDNFSAIGFEGYLYIIKKMLKNETNILSQIVNRVNEMSINAIKTKRACRDRLLQGRQFMLTKPKVANNLPRGYFSAHVNIQFANFILTCNVPDNTCYMKDGTIVEIQHICRNAERVSVIIGKKILVCRPLENYMIDSRQLGICKSNILSDELYEWPVSQIHKKAFRMLLDEEFYLFPILHSHNF</sequence>
<comment type="caution">
    <text evidence="1">The sequence shown here is derived from an EMBL/GenBank/DDBJ whole genome shotgun (WGS) entry which is preliminary data.</text>
</comment>
<reference evidence="1" key="1">
    <citation type="submission" date="2023-04" db="EMBL/GenBank/DDBJ databases">
        <title>A chromosome-level genome assembly of the parasitoid wasp Eretmocerus hayati.</title>
        <authorList>
            <person name="Zhong Y."/>
            <person name="Liu S."/>
            <person name="Liu Y."/>
        </authorList>
    </citation>
    <scope>NUCLEOTIDE SEQUENCE</scope>
    <source>
        <strain evidence="1">ZJU_SS_LIU_2023</strain>
    </source>
</reference>
<name>A0ACC2NJP0_9HYME</name>
<evidence type="ECO:0000313" key="2">
    <source>
        <dbReference type="Proteomes" id="UP001239111"/>
    </source>
</evidence>
<organism evidence="1 2">
    <name type="scientific">Eretmocerus hayati</name>
    <dbReference type="NCBI Taxonomy" id="131215"/>
    <lineage>
        <taxon>Eukaryota</taxon>
        <taxon>Metazoa</taxon>
        <taxon>Ecdysozoa</taxon>
        <taxon>Arthropoda</taxon>
        <taxon>Hexapoda</taxon>
        <taxon>Insecta</taxon>
        <taxon>Pterygota</taxon>
        <taxon>Neoptera</taxon>
        <taxon>Endopterygota</taxon>
        <taxon>Hymenoptera</taxon>
        <taxon>Apocrita</taxon>
        <taxon>Proctotrupomorpha</taxon>
        <taxon>Chalcidoidea</taxon>
        <taxon>Aphelinidae</taxon>
        <taxon>Aphelininae</taxon>
        <taxon>Eretmocerus</taxon>
    </lineage>
</organism>
<keyword evidence="2" id="KW-1185">Reference proteome</keyword>